<dbReference type="Pfam" id="PF26449">
    <property type="entry name" value="DUF8128"/>
    <property type="match status" value="1"/>
</dbReference>
<dbReference type="InterPro" id="IPR051162">
    <property type="entry name" value="T4SS_component"/>
</dbReference>
<dbReference type="InterPro" id="IPR027417">
    <property type="entry name" value="P-loop_NTPase"/>
</dbReference>
<evidence type="ECO:0000259" key="3">
    <source>
        <dbReference type="Pfam" id="PF26449"/>
    </source>
</evidence>
<reference evidence="4 5" key="1">
    <citation type="journal article" date="2016" name="Nat. Commun.">
        <title>Thousands of microbial genomes shed light on interconnected biogeochemical processes in an aquifer system.</title>
        <authorList>
            <person name="Anantharaman K."/>
            <person name="Brown C.T."/>
            <person name="Hug L.A."/>
            <person name="Sharon I."/>
            <person name="Castelle C.J."/>
            <person name="Probst A.J."/>
            <person name="Thomas B.C."/>
            <person name="Singh A."/>
            <person name="Wilkins M.J."/>
            <person name="Karaoz U."/>
            <person name="Brodie E.L."/>
            <person name="Williams K.H."/>
            <person name="Hubbard S.S."/>
            <person name="Banfield J.F."/>
        </authorList>
    </citation>
    <scope>NUCLEOTIDE SEQUENCE [LARGE SCALE GENOMIC DNA]</scope>
</reference>
<evidence type="ECO:0000313" key="5">
    <source>
        <dbReference type="Proteomes" id="UP000179013"/>
    </source>
</evidence>
<dbReference type="Proteomes" id="UP000179013">
    <property type="component" value="Unassembled WGS sequence"/>
</dbReference>
<dbReference type="SUPFAM" id="SSF52540">
    <property type="entry name" value="P-loop containing nucleoside triphosphate hydrolases"/>
    <property type="match status" value="1"/>
</dbReference>
<comment type="caution">
    <text evidence="4">The sequence shown here is derived from an EMBL/GenBank/DDBJ whole genome shotgun (WGS) entry which is preliminary data.</text>
</comment>
<sequence length="722" mass="82082">MQSERVILEVKTSRVSEETPEAMVQFLSSLTGLKKRLFFFIKRGIPISFEIGVFNQTIHFYVTAPLKYKTFIESQLTSQYPKSLLVSSRDYLPEIFPETKDLSLGQMKLTSGFLYPIKTYKDFKEVDPISSLLSVLSKALPNDRLTIQFLLLPIGSSWQRAGASAVNDKQKDSAGVTHTNPYSKVIGEKIQFNGFKTAIRIAVSSNEKARSDQLLYEIGNSFSSFNNPAGNSLVLKKVYFWQRQRLINSIFKRSKRFMPSRQILNVEELATLFHFPTLKLSTIHSISWHKVILSDPPENLPIAEGLDEEGKSEINFFASTEFKNKPTIFGIKGKDRRKHMYVIGKTGTGKSTLIANMAINDMRNNRGFCVIDPHGDLCEILLDYIPSFRINDVIYLDPSDADHVFALNPLEVQNPAQKELVVSGIVAIFHKLYGNSWGPRLEYVLRNAILSVIDLPGASLLMIPEILTNENFRRKTIEKLQDPILRSYWTNEFEQMTERLRAETISPILNKVGQFLSSKVIRNIVQNPKSTIDLEKVMNEGKILLLNLAQGKMGEDNAALLGAMTITKLQLAAMNRVHLKEEDRRDFYLYVDEFQNFATTSFVKILSEARKYRLNLILANQYIAQIPEEVRSAIFGNAGTMMSFLIGAEDGSYMAREFGERFKEEDLLALGNYQAILKLAIDNITQAPFLTQTLPLPRSATQNREKVIRSSRERYTKEVQTI</sequence>
<evidence type="ECO:0000256" key="1">
    <source>
        <dbReference type="SAM" id="MobiDB-lite"/>
    </source>
</evidence>
<accession>A0A1F7XDL8</accession>
<dbReference type="AlphaFoldDB" id="A0A1F7XDL8"/>
<protein>
    <submittedName>
        <fullName evidence="4">Uncharacterized protein</fullName>
    </submittedName>
</protein>
<dbReference type="Pfam" id="PF10412">
    <property type="entry name" value="TrwB_AAD_bind"/>
    <property type="match status" value="1"/>
</dbReference>
<dbReference type="PANTHER" id="PTHR30121">
    <property type="entry name" value="UNCHARACTERIZED PROTEIN YJGR-RELATED"/>
    <property type="match status" value="1"/>
</dbReference>
<dbReference type="InterPro" id="IPR019476">
    <property type="entry name" value="T4SS_TraD_DNA-bd"/>
</dbReference>
<dbReference type="EMBL" id="MGFU01000040">
    <property type="protein sequence ID" value="OGM12508.1"/>
    <property type="molecule type" value="Genomic_DNA"/>
</dbReference>
<feature type="compositionally biased region" description="Basic and acidic residues" evidence="1">
    <location>
        <begin position="703"/>
        <end position="722"/>
    </location>
</feature>
<name>A0A1F7XDL8_9BACT</name>
<dbReference type="Gene3D" id="3.40.50.300">
    <property type="entry name" value="P-loop containing nucleotide triphosphate hydrolases"/>
    <property type="match status" value="2"/>
</dbReference>
<organism evidence="4 5">
    <name type="scientific">Candidatus Woesebacteria bacterium RBG_16_39_8b</name>
    <dbReference type="NCBI Taxonomy" id="1802482"/>
    <lineage>
        <taxon>Bacteria</taxon>
        <taxon>Candidatus Woeseibacteriota</taxon>
    </lineage>
</organism>
<dbReference type="InterPro" id="IPR058441">
    <property type="entry name" value="DUF8128"/>
</dbReference>
<proteinExistence type="predicted"/>
<dbReference type="PANTHER" id="PTHR30121:SF11">
    <property type="entry name" value="AAA+ ATPASE DOMAIN-CONTAINING PROTEIN"/>
    <property type="match status" value="1"/>
</dbReference>
<feature type="domain" description="Type IV secretion system coupling protein TraD DNA-binding" evidence="2">
    <location>
        <begin position="335"/>
        <end position="628"/>
    </location>
</feature>
<gene>
    <name evidence="4" type="ORF">A2V80_00290</name>
</gene>
<feature type="region of interest" description="Disordered" evidence="1">
    <location>
        <begin position="701"/>
        <end position="722"/>
    </location>
</feature>
<evidence type="ECO:0000313" key="4">
    <source>
        <dbReference type="EMBL" id="OGM12508.1"/>
    </source>
</evidence>
<feature type="domain" description="DUF8128" evidence="3">
    <location>
        <begin position="3"/>
        <end position="285"/>
    </location>
</feature>
<evidence type="ECO:0000259" key="2">
    <source>
        <dbReference type="Pfam" id="PF10412"/>
    </source>
</evidence>